<keyword evidence="4" id="KW-0472">Membrane</keyword>
<dbReference type="Pfam" id="PF14322">
    <property type="entry name" value="SusD-like_3"/>
    <property type="match status" value="1"/>
</dbReference>
<sequence length="596" mass="65967">MKIIKYSGITLLLAATMLGACKKSFLERPPYAALGGDLVANKDGVNYLLIGAYAALDGQAPDNNALGGGGSGWMASPTNWVYGSVAGGDAHKGSESPDQPDINTIATGQHSTTNTFFNAKWKAVFEGVTRCNNTLKFMKEAKDMTAAEKTQVEAEARFLRGHYYFELKKMFNKVPWINDTTADVLQPNNVDIWPNIVADFTFAKDHLPATQSNVGRANKWAAQIYLAKSLLYQKKYAEALPLFQDAIASGNTSNGKKYALEDDFQRNFNAAYKNGPESVFAIQMTANDGTNAITNANAGDMLNYPYNSPFGCCGFFQPTQELVNAYRTSATGLPFVDDYNLPANAVKNDMGISPDAAFTPDAGFLDPRLDWTVGRRGVPYHDWGLHPGAAWVRDQKSGGPYAGKKMIYWQFNQSIYKDSHSWAPGSAINVVLIRFSDVLLMAAECAVETSNLPLAESLVNQVRGRIADHPEFWLHQYLDNTKPMDGFSTTALAANYKISRYPAGTFSSQAIARKYVYFERKLELATEGHRYFDVGRWGDIGVDLMKKFYDYESTITTDLVGANYKKGRNEYFPVPQRQRDLSIKNGKSVLDQNDGY</sequence>
<evidence type="ECO:0000256" key="3">
    <source>
        <dbReference type="ARBA" id="ARBA00022729"/>
    </source>
</evidence>
<dbReference type="STRING" id="1419482.SAMN05444266_101761"/>
<evidence type="ECO:0000256" key="5">
    <source>
        <dbReference type="ARBA" id="ARBA00023237"/>
    </source>
</evidence>
<evidence type="ECO:0000313" key="8">
    <source>
        <dbReference type="EMBL" id="SHK97050.1"/>
    </source>
</evidence>
<keyword evidence="9" id="KW-1185">Reference proteome</keyword>
<gene>
    <name evidence="8" type="ORF">SAMN05444266_101761</name>
</gene>
<dbReference type="GO" id="GO:0009279">
    <property type="term" value="C:cell outer membrane"/>
    <property type="evidence" value="ECO:0007669"/>
    <property type="project" value="UniProtKB-SubCell"/>
</dbReference>
<feature type="domain" description="RagB/SusD" evidence="6">
    <location>
        <begin position="276"/>
        <end position="596"/>
    </location>
</feature>
<dbReference type="OrthoDB" id="9792139at2"/>
<evidence type="ECO:0000256" key="2">
    <source>
        <dbReference type="ARBA" id="ARBA00006275"/>
    </source>
</evidence>
<dbReference type="AlphaFoldDB" id="A0A1M6WTF6"/>
<dbReference type="InterPro" id="IPR011990">
    <property type="entry name" value="TPR-like_helical_dom_sf"/>
</dbReference>
<proteinExistence type="inferred from homology"/>
<evidence type="ECO:0000259" key="7">
    <source>
        <dbReference type="Pfam" id="PF14322"/>
    </source>
</evidence>
<evidence type="ECO:0000256" key="4">
    <source>
        <dbReference type="ARBA" id="ARBA00023136"/>
    </source>
</evidence>
<accession>A0A1M6WTF6</accession>
<organism evidence="8 9">
    <name type="scientific">Chitinophaga jiangningensis</name>
    <dbReference type="NCBI Taxonomy" id="1419482"/>
    <lineage>
        <taxon>Bacteria</taxon>
        <taxon>Pseudomonadati</taxon>
        <taxon>Bacteroidota</taxon>
        <taxon>Chitinophagia</taxon>
        <taxon>Chitinophagales</taxon>
        <taxon>Chitinophagaceae</taxon>
        <taxon>Chitinophaga</taxon>
    </lineage>
</organism>
<keyword evidence="3" id="KW-0732">Signal</keyword>
<reference evidence="8 9" key="1">
    <citation type="submission" date="2016-11" db="EMBL/GenBank/DDBJ databases">
        <authorList>
            <person name="Jaros S."/>
            <person name="Januszkiewicz K."/>
            <person name="Wedrychowicz H."/>
        </authorList>
    </citation>
    <scope>NUCLEOTIDE SEQUENCE [LARGE SCALE GENOMIC DNA]</scope>
    <source>
        <strain evidence="8 9">DSM 27406</strain>
    </source>
</reference>
<comment type="subcellular location">
    <subcellularLocation>
        <location evidence="1">Cell outer membrane</location>
    </subcellularLocation>
</comment>
<dbReference type="SUPFAM" id="SSF48452">
    <property type="entry name" value="TPR-like"/>
    <property type="match status" value="1"/>
</dbReference>
<dbReference type="Proteomes" id="UP000184420">
    <property type="component" value="Unassembled WGS sequence"/>
</dbReference>
<dbReference type="InterPro" id="IPR033985">
    <property type="entry name" value="SusD-like_N"/>
</dbReference>
<dbReference type="RefSeq" id="WP_073078130.1">
    <property type="nucleotide sequence ID" value="NZ_FRBL01000001.1"/>
</dbReference>
<keyword evidence="5" id="KW-0998">Cell outer membrane</keyword>
<dbReference type="PROSITE" id="PS51257">
    <property type="entry name" value="PROKAR_LIPOPROTEIN"/>
    <property type="match status" value="1"/>
</dbReference>
<comment type="similarity">
    <text evidence="2">Belongs to the SusD family.</text>
</comment>
<dbReference type="Gene3D" id="1.25.40.390">
    <property type="match status" value="1"/>
</dbReference>
<dbReference type="Pfam" id="PF07980">
    <property type="entry name" value="SusD_RagB"/>
    <property type="match status" value="1"/>
</dbReference>
<dbReference type="EMBL" id="FRBL01000001">
    <property type="protein sequence ID" value="SHK97050.1"/>
    <property type="molecule type" value="Genomic_DNA"/>
</dbReference>
<name>A0A1M6WTF6_9BACT</name>
<evidence type="ECO:0000259" key="6">
    <source>
        <dbReference type="Pfam" id="PF07980"/>
    </source>
</evidence>
<evidence type="ECO:0000313" key="9">
    <source>
        <dbReference type="Proteomes" id="UP000184420"/>
    </source>
</evidence>
<evidence type="ECO:0000256" key="1">
    <source>
        <dbReference type="ARBA" id="ARBA00004442"/>
    </source>
</evidence>
<dbReference type="InterPro" id="IPR012944">
    <property type="entry name" value="SusD_RagB_dom"/>
</dbReference>
<protein>
    <submittedName>
        <fullName evidence="8">Starch-binding associating with outer membrane</fullName>
    </submittedName>
</protein>
<feature type="domain" description="SusD-like N-terminal" evidence="7">
    <location>
        <begin position="105"/>
        <end position="228"/>
    </location>
</feature>